<evidence type="ECO:0000256" key="11">
    <source>
        <dbReference type="ARBA" id="ARBA00023128"/>
    </source>
</evidence>
<evidence type="ECO:0000259" key="18">
    <source>
        <dbReference type="PROSITE" id="PS50255"/>
    </source>
</evidence>
<evidence type="ECO:0000256" key="15">
    <source>
        <dbReference type="ARBA" id="ARBA00066458"/>
    </source>
</evidence>
<feature type="domain" description="Cytochrome b5 heme-binding" evidence="18">
    <location>
        <begin position="1"/>
        <end position="77"/>
    </location>
</feature>
<evidence type="ECO:0000256" key="2">
    <source>
        <dbReference type="ARBA" id="ARBA00001970"/>
    </source>
</evidence>
<comment type="caution">
    <text evidence="20">The sequence shown here is derived from an EMBL/GenBank/DDBJ whole genome shotgun (WGS) entry which is preliminary data.</text>
</comment>
<protein>
    <recommendedName>
        <fullName evidence="16">L-lactate dehydrogenase (cytochrome)</fullName>
        <ecNumber evidence="15">1.1.2.3</ecNumber>
    </recommendedName>
</protein>
<dbReference type="EMBL" id="BAUL01000182">
    <property type="protein sequence ID" value="GAD97010.1"/>
    <property type="molecule type" value="Genomic_DNA"/>
</dbReference>
<dbReference type="Gene3D" id="3.20.20.70">
    <property type="entry name" value="Aldolase class I"/>
    <property type="match status" value="1"/>
</dbReference>
<dbReference type="Proteomes" id="UP000018001">
    <property type="component" value="Unassembled WGS sequence"/>
</dbReference>
<dbReference type="InterPro" id="IPR036400">
    <property type="entry name" value="Cyt_B5-like_heme/steroid_sf"/>
</dbReference>
<dbReference type="eggNOG" id="KOG0538">
    <property type="taxonomic scope" value="Eukaryota"/>
</dbReference>
<dbReference type="InParanoid" id="V5I2B5"/>
<feature type="domain" description="FMN hydroxy acid dehydrogenase" evidence="19">
    <location>
        <begin position="104"/>
        <end position="456"/>
    </location>
</feature>
<comment type="similarity">
    <text evidence="14">In the N-terminal section; belongs to the cytochrome b5 family.</text>
</comment>
<keyword evidence="5 17" id="KW-0349">Heme</keyword>
<dbReference type="SUPFAM" id="SSF55856">
    <property type="entry name" value="Cytochrome b5-like heme/steroid binding domain"/>
    <property type="match status" value="1"/>
</dbReference>
<keyword evidence="21" id="KW-1185">Reference proteome</keyword>
<keyword evidence="7" id="KW-0288">FMN</keyword>
<dbReference type="FunFam" id="3.20.20.70:FF:000062">
    <property type="entry name" value="Cytochrome b2, mitochondrial, putative"/>
    <property type="match status" value="1"/>
</dbReference>
<evidence type="ECO:0000256" key="9">
    <source>
        <dbReference type="ARBA" id="ARBA00023002"/>
    </source>
</evidence>
<evidence type="ECO:0000259" key="19">
    <source>
        <dbReference type="PROSITE" id="PS51349"/>
    </source>
</evidence>
<dbReference type="PROSITE" id="PS00191">
    <property type="entry name" value="CYTOCHROME_B5_1"/>
    <property type="match status" value="1"/>
</dbReference>
<comment type="catalytic activity">
    <reaction evidence="12">
        <text>(S)-lactate + 2 Fe(III)-[cytochrome c] = 2 Fe(II)-[cytochrome c] + pyruvate + 2 H(+)</text>
        <dbReference type="Rhea" id="RHEA:19909"/>
        <dbReference type="Rhea" id="RHEA-COMP:10350"/>
        <dbReference type="Rhea" id="RHEA-COMP:14399"/>
        <dbReference type="ChEBI" id="CHEBI:15361"/>
        <dbReference type="ChEBI" id="CHEBI:15378"/>
        <dbReference type="ChEBI" id="CHEBI:16651"/>
        <dbReference type="ChEBI" id="CHEBI:29033"/>
        <dbReference type="ChEBI" id="CHEBI:29034"/>
        <dbReference type="EC" id="1.1.2.3"/>
    </reaction>
    <physiologicalReaction direction="left-to-right" evidence="12">
        <dbReference type="Rhea" id="RHEA:19910"/>
    </physiologicalReaction>
</comment>
<dbReference type="SUPFAM" id="SSF51395">
    <property type="entry name" value="FMN-linked oxidoreductases"/>
    <property type="match status" value="1"/>
</dbReference>
<dbReference type="HOGENOM" id="CLU_020639_1_1_1"/>
<comment type="similarity">
    <text evidence="17">Belongs to the cytochrome b5 family.</text>
</comment>
<dbReference type="eggNOG" id="KOG0537">
    <property type="taxonomic scope" value="Eukaryota"/>
</dbReference>
<evidence type="ECO:0000256" key="1">
    <source>
        <dbReference type="ARBA" id="ARBA00001917"/>
    </source>
</evidence>
<dbReference type="InterPro" id="IPR037458">
    <property type="entry name" value="L-MDH/L-LDH_FMN-bd"/>
</dbReference>
<dbReference type="InterPro" id="IPR013785">
    <property type="entry name" value="Aldolase_TIM"/>
</dbReference>
<dbReference type="PANTHER" id="PTHR10578">
    <property type="entry name" value="S -2-HYDROXY-ACID OXIDASE-RELATED"/>
    <property type="match status" value="1"/>
</dbReference>
<proteinExistence type="inferred from homology"/>
<dbReference type="PROSITE" id="PS50255">
    <property type="entry name" value="CYTOCHROME_B5_2"/>
    <property type="match status" value="1"/>
</dbReference>
<gene>
    <name evidence="20" type="ORF">PVAR5_5678</name>
</gene>
<dbReference type="EC" id="1.1.2.3" evidence="15"/>
<keyword evidence="9" id="KW-0560">Oxidoreductase</keyword>
<name>V5I2B5_BYSSN</name>
<dbReference type="Pfam" id="PF01070">
    <property type="entry name" value="FMN_dh"/>
    <property type="match status" value="1"/>
</dbReference>
<dbReference type="InterPro" id="IPR037396">
    <property type="entry name" value="FMN_HAD"/>
</dbReference>
<dbReference type="PROSITE" id="PS51349">
    <property type="entry name" value="FMN_HYDROXY_ACID_DH_2"/>
    <property type="match status" value="1"/>
</dbReference>
<evidence type="ECO:0000256" key="14">
    <source>
        <dbReference type="ARBA" id="ARBA00061589"/>
    </source>
</evidence>
<evidence type="ECO:0000256" key="17">
    <source>
        <dbReference type="RuleBase" id="RU362121"/>
    </source>
</evidence>
<dbReference type="GO" id="GO:0020037">
    <property type="term" value="F:heme binding"/>
    <property type="evidence" value="ECO:0007669"/>
    <property type="project" value="UniProtKB-UniRule"/>
</dbReference>
<accession>V5I2B5</accession>
<dbReference type="Pfam" id="PF00173">
    <property type="entry name" value="Cyt-b5"/>
    <property type="match status" value="1"/>
</dbReference>
<evidence type="ECO:0000256" key="8">
    <source>
        <dbReference type="ARBA" id="ARBA00022723"/>
    </source>
</evidence>
<dbReference type="InterPro" id="IPR001199">
    <property type="entry name" value="Cyt_B5-like_heme/steroid-bd"/>
</dbReference>
<comment type="subcellular location">
    <subcellularLocation>
        <location evidence="3">Mitochondrion intermembrane space</location>
    </subcellularLocation>
</comment>
<dbReference type="GO" id="GO:0004460">
    <property type="term" value="F:L-lactate dehydrogenase (cytochrome) activity"/>
    <property type="evidence" value="ECO:0007669"/>
    <property type="project" value="UniProtKB-EC"/>
</dbReference>
<evidence type="ECO:0000256" key="13">
    <source>
        <dbReference type="ARBA" id="ARBA00061137"/>
    </source>
</evidence>
<keyword evidence="10 17" id="KW-0408">Iron</keyword>
<organism evidence="20 21">
    <name type="scientific">Byssochlamys spectabilis (strain No. 5 / NBRC 109023)</name>
    <name type="common">Paecilomyces variotii</name>
    <dbReference type="NCBI Taxonomy" id="1356009"/>
    <lineage>
        <taxon>Eukaryota</taxon>
        <taxon>Fungi</taxon>
        <taxon>Dikarya</taxon>
        <taxon>Ascomycota</taxon>
        <taxon>Pezizomycotina</taxon>
        <taxon>Eurotiomycetes</taxon>
        <taxon>Eurotiomycetidae</taxon>
        <taxon>Eurotiales</taxon>
        <taxon>Thermoascaceae</taxon>
        <taxon>Paecilomyces</taxon>
    </lineage>
</organism>
<evidence type="ECO:0000256" key="3">
    <source>
        <dbReference type="ARBA" id="ARBA00004569"/>
    </source>
</evidence>
<evidence type="ECO:0000256" key="6">
    <source>
        <dbReference type="ARBA" id="ARBA00022630"/>
    </source>
</evidence>
<dbReference type="GO" id="GO:0046872">
    <property type="term" value="F:metal ion binding"/>
    <property type="evidence" value="ECO:0007669"/>
    <property type="project" value="UniProtKB-UniRule"/>
</dbReference>
<keyword evidence="8 17" id="KW-0479">Metal-binding</keyword>
<dbReference type="InterPro" id="IPR018506">
    <property type="entry name" value="Cyt_B5_heme-BS"/>
</dbReference>
<evidence type="ECO:0000256" key="10">
    <source>
        <dbReference type="ARBA" id="ARBA00023004"/>
    </source>
</evidence>
<dbReference type="Gene3D" id="3.10.120.10">
    <property type="entry name" value="Cytochrome b5-like heme/steroid binding domain"/>
    <property type="match status" value="1"/>
</dbReference>
<comment type="similarity">
    <text evidence="13">In the C-terminal section; belongs to the FMN-dependent alpha-hydroxy acid dehydrogenase family.</text>
</comment>
<reference evidence="21" key="1">
    <citation type="journal article" date="2014" name="Genome Announc.">
        <title>Draft genome sequence of the formaldehyde-resistant fungus Byssochlamys spectabilis No. 5 (anamorph Paecilomyces variotii No. 5) (NBRC109023).</title>
        <authorList>
            <person name="Oka T."/>
            <person name="Ekino K."/>
            <person name="Fukuda K."/>
            <person name="Nomura Y."/>
        </authorList>
    </citation>
    <scope>NUCLEOTIDE SEQUENCE [LARGE SCALE GENOMIC DNA]</scope>
    <source>
        <strain evidence="21">No. 5 / NBRC 109023</strain>
    </source>
</reference>
<comment type="subunit">
    <text evidence="4">Homotetramer.</text>
</comment>
<keyword evidence="6" id="KW-0285">Flavoprotein</keyword>
<comment type="cofactor">
    <cofactor evidence="2">
        <name>heme b</name>
        <dbReference type="ChEBI" id="CHEBI:60344"/>
    </cofactor>
</comment>
<evidence type="ECO:0000256" key="7">
    <source>
        <dbReference type="ARBA" id="ARBA00022643"/>
    </source>
</evidence>
<dbReference type="AlphaFoldDB" id="V5I2B5"/>
<dbReference type="PANTHER" id="PTHR10578:SF104">
    <property type="entry name" value="CYTOCHROME B2, MITOCHONDRIAL-RELATED"/>
    <property type="match status" value="1"/>
</dbReference>
<dbReference type="PRINTS" id="PR00363">
    <property type="entry name" value="CYTOCHROMEB5"/>
</dbReference>
<sequence>MASISAAELSKHQSKESCWLVIYGKVYDVTAFLNEHPGGAKILLRAAGRDSTPDFESVHNQDVLSELPRSACIGTIEPGALEKLGSNRNTTQEISHDDPKKEYPPLSTIVNVDDFEVIAKKYLSPTGWAYYASAADDEYSKQENRRIFRKIKLRPRVLRNVEVVDTTTTILGHKCALPIYISPTGLGKYAHPGAECTLARAAGKEGLAQCVPTSPSMSLEAIYGARLSKEQPIFQQLYVNRDRAKATALIKRAVKLGATALFVTVDSPVLGKREQDDRLKGETASNHTGIAKIASSGILNAALTWDDLKWIRALTDVPIVLKGVQSVEDVLLAHKAGVQGIVLSNHGGRSQDTAQAPMITLLEIRKYAPWLIGGKMQIFVDGGIRRGTDILKALALGANAVGVGRSFLYSMTGGYGEAGAQKLVDILRTELHSNMALAGATKIDEIVPEMVNAKRLDTEIFDSPKL</sequence>
<dbReference type="OrthoDB" id="1925334at2759"/>
<dbReference type="InterPro" id="IPR000262">
    <property type="entry name" value="FMN-dep_DH"/>
</dbReference>
<evidence type="ECO:0000256" key="16">
    <source>
        <dbReference type="ARBA" id="ARBA00068515"/>
    </source>
</evidence>
<evidence type="ECO:0000313" key="20">
    <source>
        <dbReference type="EMBL" id="GAD97010.1"/>
    </source>
</evidence>
<dbReference type="GO" id="GO:0005758">
    <property type="term" value="C:mitochondrial intermembrane space"/>
    <property type="evidence" value="ECO:0007669"/>
    <property type="project" value="UniProtKB-SubCell"/>
</dbReference>
<evidence type="ECO:0000256" key="4">
    <source>
        <dbReference type="ARBA" id="ARBA00011881"/>
    </source>
</evidence>
<evidence type="ECO:0000256" key="5">
    <source>
        <dbReference type="ARBA" id="ARBA00022617"/>
    </source>
</evidence>
<evidence type="ECO:0000256" key="12">
    <source>
        <dbReference type="ARBA" id="ARBA00052399"/>
    </source>
</evidence>
<dbReference type="SMART" id="SM01117">
    <property type="entry name" value="Cyt-b5"/>
    <property type="match status" value="1"/>
</dbReference>
<evidence type="ECO:0000313" key="21">
    <source>
        <dbReference type="Proteomes" id="UP000018001"/>
    </source>
</evidence>
<dbReference type="CDD" id="cd02922">
    <property type="entry name" value="FCB2_FMN"/>
    <property type="match status" value="1"/>
</dbReference>
<comment type="cofactor">
    <cofactor evidence="1">
        <name>FMN</name>
        <dbReference type="ChEBI" id="CHEBI:58210"/>
    </cofactor>
</comment>
<keyword evidence="11" id="KW-0496">Mitochondrion</keyword>